<feature type="non-terminal residue" evidence="2">
    <location>
        <position position="1"/>
    </location>
</feature>
<feature type="non-terminal residue" evidence="2">
    <location>
        <position position="237"/>
    </location>
</feature>
<dbReference type="PANTHER" id="PTHR45398">
    <property type="match status" value="1"/>
</dbReference>
<evidence type="ECO:0000259" key="1">
    <source>
        <dbReference type="Pfam" id="PF00668"/>
    </source>
</evidence>
<sequence length="237" mass="26762">SDEKHHLLVNIHHIVADGWSIGLLIKELGAFYAHYHSGAEVQLTPLAVQYGDYASWQREYQQEGLLSGELEYWQQRLANIPQVHNLPLDKARPAEQQFAGRTLVSHLDTGVTAELKAACQSQGVTLFMYLQAVFAALLHRYSGEHDIVMGTPVAGRTHQDIEPLIGMFVNTLVLRNDLSDVNSFEELLAQSKERILEAQDNQHVPFDMLVDELNPERSLSHSPIFQVLFTLQNNEQV</sequence>
<dbReference type="SUPFAM" id="SSF52777">
    <property type="entry name" value="CoA-dependent acyltransferases"/>
    <property type="match status" value="2"/>
</dbReference>
<dbReference type="InterPro" id="IPR001242">
    <property type="entry name" value="Condensation_dom"/>
</dbReference>
<reference evidence="3" key="1">
    <citation type="journal article" date="2019" name="Genome Announc.">
        <title>Draft Genome Sequence of Pseudoalteromonas piscicida Strain 36Y ROTHPW, an Hypersaline Seawater Isolate from the South Coast of Sonora, Mexico.</title>
        <authorList>
            <person name="Sanchez-Diaz R."/>
            <person name="Molina-Garza Z.J."/>
            <person name="Cruz-Suarez L.E."/>
            <person name="Selvin J."/>
            <person name="Kiran G.S."/>
            <person name="Ibarra-Gamez J.C."/>
            <person name="Gomez-Gil B."/>
            <person name="Galaviz-Silva L."/>
        </authorList>
    </citation>
    <scope>NUCLEOTIDE SEQUENCE [LARGE SCALE GENOMIC DNA]</scope>
    <source>
        <strain evidence="3">36Y_RITHPW</strain>
    </source>
</reference>
<evidence type="ECO:0000313" key="2">
    <source>
        <dbReference type="EMBL" id="PCK29592.1"/>
    </source>
</evidence>
<evidence type="ECO:0000313" key="3">
    <source>
        <dbReference type="Proteomes" id="UP000228621"/>
    </source>
</evidence>
<keyword evidence="3" id="KW-1185">Reference proteome</keyword>
<dbReference type="PANTHER" id="PTHR45398:SF1">
    <property type="entry name" value="ENZYME, PUTATIVE (JCVI)-RELATED"/>
    <property type="match status" value="1"/>
</dbReference>
<dbReference type="AlphaFoldDB" id="A0A2A5JJH3"/>
<accession>A0A2A5JJH3</accession>
<dbReference type="InterPro" id="IPR023213">
    <property type="entry name" value="CAT-like_dom_sf"/>
</dbReference>
<feature type="domain" description="Condensation" evidence="1">
    <location>
        <begin position="2"/>
        <end position="233"/>
    </location>
</feature>
<dbReference type="GO" id="GO:0003824">
    <property type="term" value="F:catalytic activity"/>
    <property type="evidence" value="ECO:0007669"/>
    <property type="project" value="InterPro"/>
</dbReference>
<dbReference type="Gene3D" id="3.30.559.30">
    <property type="entry name" value="Nonribosomal peptide synthetase, condensation domain"/>
    <property type="match status" value="1"/>
</dbReference>
<name>A0A2A5JJH3_PSEO7</name>
<dbReference type="RefSeq" id="WP_242441786.1">
    <property type="nucleotide sequence ID" value="NZ_NKHF01000130.1"/>
</dbReference>
<gene>
    <name evidence="2" type="ORF">CEX98_22000</name>
</gene>
<dbReference type="CDD" id="cd19531">
    <property type="entry name" value="LCL_NRPS-like"/>
    <property type="match status" value="1"/>
</dbReference>
<protein>
    <submittedName>
        <fullName evidence="2">Non-ribosomal peptide synthetase</fullName>
    </submittedName>
</protein>
<dbReference type="Pfam" id="PF00668">
    <property type="entry name" value="Condensation"/>
    <property type="match status" value="1"/>
</dbReference>
<proteinExistence type="predicted"/>
<dbReference type="EMBL" id="NKHF01000130">
    <property type="protein sequence ID" value="PCK29592.1"/>
    <property type="molecule type" value="Genomic_DNA"/>
</dbReference>
<organism evidence="2 3">
    <name type="scientific">Pseudoalteromonas piscicida</name>
    <dbReference type="NCBI Taxonomy" id="43662"/>
    <lineage>
        <taxon>Bacteria</taxon>
        <taxon>Pseudomonadati</taxon>
        <taxon>Pseudomonadota</taxon>
        <taxon>Gammaproteobacteria</taxon>
        <taxon>Alteromonadales</taxon>
        <taxon>Pseudoalteromonadaceae</taxon>
        <taxon>Pseudoalteromonas</taxon>
    </lineage>
</organism>
<dbReference type="Proteomes" id="UP000228621">
    <property type="component" value="Unassembled WGS sequence"/>
</dbReference>
<dbReference type="Gene3D" id="3.30.559.10">
    <property type="entry name" value="Chloramphenicol acetyltransferase-like domain"/>
    <property type="match status" value="1"/>
</dbReference>
<comment type="caution">
    <text evidence="2">The sequence shown here is derived from an EMBL/GenBank/DDBJ whole genome shotgun (WGS) entry which is preliminary data.</text>
</comment>